<evidence type="ECO:0000256" key="3">
    <source>
        <dbReference type="ARBA" id="ARBA00022989"/>
    </source>
</evidence>
<evidence type="ECO:0000256" key="4">
    <source>
        <dbReference type="ARBA" id="ARBA00023136"/>
    </source>
</evidence>
<keyword evidence="3 6" id="KW-1133">Transmembrane helix</keyword>
<dbReference type="Pfam" id="PF20684">
    <property type="entry name" value="Fung_rhodopsin"/>
    <property type="match status" value="1"/>
</dbReference>
<feature type="transmembrane region" description="Helical" evidence="6">
    <location>
        <begin position="60"/>
        <end position="80"/>
    </location>
</feature>
<keyword evidence="2 6" id="KW-0812">Transmembrane</keyword>
<dbReference type="PANTHER" id="PTHR33048">
    <property type="entry name" value="PTH11-LIKE INTEGRAL MEMBRANE PROTEIN (AFU_ORTHOLOGUE AFUA_5G11245)"/>
    <property type="match status" value="1"/>
</dbReference>
<feature type="transmembrane region" description="Helical" evidence="6">
    <location>
        <begin position="110"/>
        <end position="134"/>
    </location>
</feature>
<comment type="similarity">
    <text evidence="5">Belongs to the SAT4 family.</text>
</comment>
<feature type="transmembrane region" description="Helical" evidence="6">
    <location>
        <begin position="28"/>
        <end position="48"/>
    </location>
</feature>
<keyword evidence="4 6" id="KW-0472">Membrane</keyword>
<comment type="caution">
    <text evidence="8">The sequence shown here is derived from an EMBL/GenBank/DDBJ whole genome shotgun (WGS) entry which is preliminary data.</text>
</comment>
<dbReference type="PANTHER" id="PTHR33048:SF129">
    <property type="entry name" value="INTEGRAL MEMBRANE PROTEIN-RELATED"/>
    <property type="match status" value="1"/>
</dbReference>
<dbReference type="GO" id="GO:0016020">
    <property type="term" value="C:membrane"/>
    <property type="evidence" value="ECO:0007669"/>
    <property type="project" value="UniProtKB-SubCell"/>
</dbReference>
<comment type="subcellular location">
    <subcellularLocation>
        <location evidence="1">Membrane</location>
        <topology evidence="1">Multi-pass membrane protein</topology>
    </subcellularLocation>
</comment>
<evidence type="ECO:0000259" key="7">
    <source>
        <dbReference type="Pfam" id="PF20684"/>
    </source>
</evidence>
<evidence type="ECO:0000256" key="1">
    <source>
        <dbReference type="ARBA" id="ARBA00004141"/>
    </source>
</evidence>
<gene>
    <name evidence="8" type="ORF">QBC35DRAFT_553728</name>
</gene>
<name>A0AAN6X1S4_9PEZI</name>
<feature type="domain" description="Rhodopsin" evidence="7">
    <location>
        <begin position="44"/>
        <end position="290"/>
    </location>
</feature>
<evidence type="ECO:0000256" key="5">
    <source>
        <dbReference type="ARBA" id="ARBA00038359"/>
    </source>
</evidence>
<evidence type="ECO:0000313" key="8">
    <source>
        <dbReference type="EMBL" id="KAK4192056.1"/>
    </source>
</evidence>
<sequence>MALPTAEVVALWPRPNHINPETHGPANVIVELLLLSIASVILAIRLYTRSRISKGFGKDDVLIFIAYAPATTFVIIEVVAHHRLDRDRHTWDVRPHLAAPSLQVGLVEQILFATATGFTKLSILALIYRVVTAAPTPKSRNITRHIVVFTSVVVVLDAFVFIVVSLIQCRPLSDVWTITTEPQQCIDQGVHLLVASILNTVQDFVIVFLPIPTVLSLNLPLAQRATVILLFGGGFLVCIAGAVRTHLTWIFVTRQDGDINWYTYDMMLASAVELFLGITCASIPATKPFFALYLPCQRLGSSTEQRRRKKIHIYIIRDLDDDNKALYNPVQYQPEVSRLTYDNNRVRKPPANLNKPLPDLSSIFTIPFTVRL</sequence>
<protein>
    <recommendedName>
        <fullName evidence="7">Rhodopsin domain-containing protein</fullName>
    </recommendedName>
</protein>
<reference evidence="8" key="2">
    <citation type="submission" date="2023-05" db="EMBL/GenBank/DDBJ databases">
        <authorList>
            <consortium name="Lawrence Berkeley National Laboratory"/>
            <person name="Steindorff A."/>
            <person name="Hensen N."/>
            <person name="Bonometti L."/>
            <person name="Westerberg I."/>
            <person name="Brannstrom I.O."/>
            <person name="Guillou S."/>
            <person name="Cros-Aarteil S."/>
            <person name="Calhoun S."/>
            <person name="Haridas S."/>
            <person name="Kuo A."/>
            <person name="Mondo S."/>
            <person name="Pangilinan J."/>
            <person name="Riley R."/>
            <person name="Labutti K."/>
            <person name="Andreopoulos B."/>
            <person name="Lipzen A."/>
            <person name="Chen C."/>
            <person name="Yanf M."/>
            <person name="Daum C."/>
            <person name="Ng V."/>
            <person name="Clum A."/>
            <person name="Ohm R."/>
            <person name="Martin F."/>
            <person name="Silar P."/>
            <person name="Natvig D."/>
            <person name="Lalanne C."/>
            <person name="Gautier V."/>
            <person name="Ament-Velasquez S.L."/>
            <person name="Kruys A."/>
            <person name="Hutchinson M.I."/>
            <person name="Powell A.J."/>
            <person name="Barry K."/>
            <person name="Miller A.N."/>
            <person name="Grigoriev I.V."/>
            <person name="Debuchy R."/>
            <person name="Gladieux P."/>
            <person name="Thoren M.H."/>
            <person name="Johannesson H."/>
        </authorList>
    </citation>
    <scope>NUCLEOTIDE SEQUENCE</scope>
    <source>
        <strain evidence="8">PSN309</strain>
    </source>
</reference>
<dbReference type="EMBL" id="MU864356">
    <property type="protein sequence ID" value="KAK4192056.1"/>
    <property type="molecule type" value="Genomic_DNA"/>
</dbReference>
<evidence type="ECO:0000313" key="9">
    <source>
        <dbReference type="Proteomes" id="UP001302126"/>
    </source>
</evidence>
<proteinExistence type="inferred from homology"/>
<dbReference type="InterPro" id="IPR049326">
    <property type="entry name" value="Rhodopsin_dom_fungi"/>
</dbReference>
<feature type="transmembrane region" description="Helical" evidence="6">
    <location>
        <begin position="272"/>
        <end position="294"/>
    </location>
</feature>
<dbReference type="Proteomes" id="UP001302126">
    <property type="component" value="Unassembled WGS sequence"/>
</dbReference>
<feature type="transmembrane region" description="Helical" evidence="6">
    <location>
        <begin position="204"/>
        <end position="221"/>
    </location>
</feature>
<evidence type="ECO:0000256" key="6">
    <source>
        <dbReference type="SAM" id="Phobius"/>
    </source>
</evidence>
<accession>A0AAN6X1S4</accession>
<feature type="transmembrane region" description="Helical" evidence="6">
    <location>
        <begin position="146"/>
        <end position="167"/>
    </location>
</feature>
<evidence type="ECO:0000256" key="2">
    <source>
        <dbReference type="ARBA" id="ARBA00022692"/>
    </source>
</evidence>
<organism evidence="8 9">
    <name type="scientific">Podospora australis</name>
    <dbReference type="NCBI Taxonomy" id="1536484"/>
    <lineage>
        <taxon>Eukaryota</taxon>
        <taxon>Fungi</taxon>
        <taxon>Dikarya</taxon>
        <taxon>Ascomycota</taxon>
        <taxon>Pezizomycotina</taxon>
        <taxon>Sordariomycetes</taxon>
        <taxon>Sordariomycetidae</taxon>
        <taxon>Sordariales</taxon>
        <taxon>Podosporaceae</taxon>
        <taxon>Podospora</taxon>
    </lineage>
</organism>
<keyword evidence="9" id="KW-1185">Reference proteome</keyword>
<reference evidence="8" key="1">
    <citation type="journal article" date="2023" name="Mol. Phylogenet. Evol.">
        <title>Genome-scale phylogeny and comparative genomics of the fungal order Sordariales.</title>
        <authorList>
            <person name="Hensen N."/>
            <person name="Bonometti L."/>
            <person name="Westerberg I."/>
            <person name="Brannstrom I.O."/>
            <person name="Guillou S."/>
            <person name="Cros-Aarteil S."/>
            <person name="Calhoun S."/>
            <person name="Haridas S."/>
            <person name="Kuo A."/>
            <person name="Mondo S."/>
            <person name="Pangilinan J."/>
            <person name="Riley R."/>
            <person name="LaButti K."/>
            <person name="Andreopoulos B."/>
            <person name="Lipzen A."/>
            <person name="Chen C."/>
            <person name="Yan M."/>
            <person name="Daum C."/>
            <person name="Ng V."/>
            <person name="Clum A."/>
            <person name="Steindorff A."/>
            <person name="Ohm R.A."/>
            <person name="Martin F."/>
            <person name="Silar P."/>
            <person name="Natvig D.O."/>
            <person name="Lalanne C."/>
            <person name="Gautier V."/>
            <person name="Ament-Velasquez S.L."/>
            <person name="Kruys A."/>
            <person name="Hutchinson M.I."/>
            <person name="Powell A.J."/>
            <person name="Barry K."/>
            <person name="Miller A.N."/>
            <person name="Grigoriev I.V."/>
            <person name="Debuchy R."/>
            <person name="Gladieux P."/>
            <person name="Hiltunen Thoren M."/>
            <person name="Johannesson H."/>
        </authorList>
    </citation>
    <scope>NUCLEOTIDE SEQUENCE</scope>
    <source>
        <strain evidence="8">PSN309</strain>
    </source>
</reference>
<feature type="transmembrane region" description="Helical" evidence="6">
    <location>
        <begin position="228"/>
        <end position="252"/>
    </location>
</feature>
<dbReference type="AlphaFoldDB" id="A0AAN6X1S4"/>
<dbReference type="InterPro" id="IPR052337">
    <property type="entry name" value="SAT4-like"/>
</dbReference>